<reference evidence="2" key="1">
    <citation type="submission" date="2016-06" db="EMBL/GenBank/DDBJ databases">
        <authorList>
            <person name="Varghese N."/>
            <person name="Submissions Spin"/>
        </authorList>
    </citation>
    <scope>NUCLEOTIDE SEQUENCE [LARGE SCALE GENOMIC DNA]</scope>
    <source>
        <strain evidence="2">DSM 43819</strain>
    </source>
</reference>
<dbReference type="EMBL" id="LT607754">
    <property type="protein sequence ID" value="SCG66336.1"/>
    <property type="molecule type" value="Genomic_DNA"/>
</dbReference>
<evidence type="ECO:0000313" key="1">
    <source>
        <dbReference type="EMBL" id="SCG66336.1"/>
    </source>
</evidence>
<dbReference type="AlphaFoldDB" id="A0A1C5J8G0"/>
<protein>
    <submittedName>
        <fullName evidence="1">Uncharacterized protein</fullName>
    </submittedName>
</protein>
<dbReference type="OrthoDB" id="3296391at2"/>
<accession>A0A1C5J8G0</accession>
<proteinExistence type="predicted"/>
<gene>
    <name evidence="1" type="ORF">GA0070613_4142</name>
</gene>
<keyword evidence="2" id="KW-1185">Reference proteome</keyword>
<sequence length="166" mass="18862">MSAIASLYVLDRERAVELADLAGRTSWWARLTRSSAGFDRNAAFFEVLVEHARPVRPGYEWSGNCMLALLAYLQRRGVRLRRSDLKAESSAINRVYGETLLLTSVHKKYLDKLAPEAHREDQIRAYFEKERLGFEEAGIAAMDGLELLHDALSRLQRDEVLLLNVG</sequence>
<evidence type="ECO:0000313" key="2">
    <source>
        <dbReference type="Proteomes" id="UP000198221"/>
    </source>
</evidence>
<dbReference type="Proteomes" id="UP000198221">
    <property type="component" value="Chromosome I"/>
</dbReference>
<dbReference type="RefSeq" id="WP_089013761.1">
    <property type="nucleotide sequence ID" value="NZ_LT607754.1"/>
</dbReference>
<name>A0A1C5J8G0_9ACTN</name>
<organism evidence="1 2">
    <name type="scientific">Micromonospora inositola</name>
    <dbReference type="NCBI Taxonomy" id="47865"/>
    <lineage>
        <taxon>Bacteria</taxon>
        <taxon>Bacillati</taxon>
        <taxon>Actinomycetota</taxon>
        <taxon>Actinomycetes</taxon>
        <taxon>Micromonosporales</taxon>
        <taxon>Micromonosporaceae</taxon>
        <taxon>Micromonospora</taxon>
    </lineage>
</organism>